<dbReference type="NCBIfam" id="NF003260">
    <property type="entry name" value="PRK04223.1"/>
    <property type="match status" value="1"/>
</dbReference>
<dbReference type="InterPro" id="IPR018260">
    <property type="entry name" value="Ribosomal_uL22_CS"/>
</dbReference>
<dbReference type="InterPro" id="IPR001063">
    <property type="entry name" value="Ribosomal_uL22"/>
</dbReference>
<evidence type="ECO:0000256" key="2">
    <source>
        <dbReference type="ARBA" id="ARBA00022980"/>
    </source>
</evidence>
<dbReference type="InterPro" id="IPR057265">
    <property type="entry name" value="Ribosomal_uL22_arc-type"/>
</dbReference>
<keyword evidence="8" id="KW-1185">Reference proteome</keyword>
<evidence type="ECO:0000256" key="5">
    <source>
        <dbReference type="RuleBase" id="RU004005"/>
    </source>
</evidence>
<dbReference type="eggNOG" id="arCOG04098">
    <property type="taxonomic scope" value="Archaea"/>
</dbReference>
<dbReference type="GO" id="GO:0022625">
    <property type="term" value="C:cytosolic large ribosomal subunit"/>
    <property type="evidence" value="ECO:0007669"/>
    <property type="project" value="UniProtKB-UniRule"/>
</dbReference>
<keyword evidence="4 6" id="KW-0694">RNA-binding</keyword>
<evidence type="ECO:0000256" key="3">
    <source>
        <dbReference type="ARBA" id="ARBA00023274"/>
    </source>
</evidence>
<dbReference type="GO" id="GO:0003735">
    <property type="term" value="F:structural constituent of ribosome"/>
    <property type="evidence" value="ECO:0007669"/>
    <property type="project" value="UniProtKB-UniRule"/>
</dbReference>
<comment type="similarity">
    <text evidence="1 4 5">Belongs to the universal ribosomal protein uL22 family.</text>
</comment>
<dbReference type="AlphaFoldDB" id="F6D7L3"/>
<reference evidence="7 8" key="1">
    <citation type="journal article" date="2014" name="Int. J. Syst. Evol. Microbiol.">
        <title>Methanobacterium paludis sp. nov. and a novel strain of Methanobacterium lacus isolated from northern peatlands.</title>
        <authorList>
            <person name="Cadillo-Quiroz H."/>
            <person name="Brauer S.L."/>
            <person name="Goodson N."/>
            <person name="Yavitt J.B."/>
            <person name="Zinder S.H."/>
        </authorList>
    </citation>
    <scope>NUCLEOTIDE SEQUENCE [LARGE SCALE GENOMIC DNA]</scope>
    <source>
        <strain evidence="8">DSM 25820 / JCM 18151 / SWAN1</strain>
    </source>
</reference>
<dbReference type="GO" id="GO:0019843">
    <property type="term" value="F:rRNA binding"/>
    <property type="evidence" value="ECO:0007669"/>
    <property type="project" value="UniProtKB-UniRule"/>
</dbReference>
<protein>
    <recommendedName>
        <fullName evidence="4">Large ribosomal subunit protein uL22</fullName>
    </recommendedName>
</protein>
<evidence type="ECO:0000313" key="8">
    <source>
        <dbReference type="Proteomes" id="UP000009231"/>
    </source>
</evidence>
<evidence type="ECO:0000256" key="6">
    <source>
        <dbReference type="RuleBase" id="RU004007"/>
    </source>
</evidence>
<dbReference type="GeneID" id="10668972"/>
<dbReference type="STRING" id="868131.MSWAN_1466"/>
<dbReference type="GO" id="GO:0002181">
    <property type="term" value="P:cytoplasmic translation"/>
    <property type="evidence" value="ECO:0007669"/>
    <property type="project" value="TreeGrafter"/>
</dbReference>
<organism evidence="7 8">
    <name type="scientific">Methanobacterium paludis (strain DSM 25820 / JCM 18151 / SWAN1)</name>
    <dbReference type="NCBI Taxonomy" id="868131"/>
    <lineage>
        <taxon>Archaea</taxon>
        <taxon>Methanobacteriati</taxon>
        <taxon>Methanobacteriota</taxon>
        <taxon>Methanomada group</taxon>
        <taxon>Methanobacteria</taxon>
        <taxon>Methanobacteriales</taxon>
        <taxon>Methanobacteriaceae</taxon>
        <taxon>Methanobacterium</taxon>
    </lineage>
</organism>
<name>F6D7L3_METPW</name>
<dbReference type="PANTHER" id="PTHR11593:SF10">
    <property type="entry name" value="60S RIBOSOMAL PROTEIN L17"/>
    <property type="match status" value="1"/>
</dbReference>
<evidence type="ECO:0000256" key="4">
    <source>
        <dbReference type="HAMAP-Rule" id="MF_01331"/>
    </source>
</evidence>
<dbReference type="Proteomes" id="UP000009231">
    <property type="component" value="Chromosome"/>
</dbReference>
<dbReference type="OrthoDB" id="314984at2157"/>
<dbReference type="HOGENOM" id="CLU_083987_0_2_2"/>
<dbReference type="HAMAP" id="MF_01331_A">
    <property type="entry name" value="Ribosomal_uL22_A"/>
    <property type="match status" value="1"/>
</dbReference>
<keyword evidence="2 4" id="KW-0689">Ribosomal protein</keyword>
<gene>
    <name evidence="4" type="primary">rpl22</name>
    <name evidence="7" type="ordered locus">MSWAN_1466</name>
</gene>
<comment type="function">
    <text evidence="4 6">This protein binds specifically to 23S rRNA. It makes multiple contacts with different domains of the 23S rRNA in the assembled 50S subunit and ribosome.</text>
</comment>
<dbReference type="CDD" id="cd00336">
    <property type="entry name" value="Ribosomal_L22"/>
    <property type="match status" value="1"/>
</dbReference>
<sequence>MSKIKYAYQDEYEGKTAKAAGRALKISPKHAVEICSAIRGMYLEEAQDYLEEVIEMTRPVPFKRHNKKVGHKRGLEGWPTGRYPVKASTQILEVLKNAEANAEYKGLDTENLKIVHISSHRGYVIKGWTARAFGRASPFNTPTTHVQIVLGEAETDD</sequence>
<comment type="function">
    <text evidence="4">The globular domain of the protein is located near the polypeptide exit tunnel on the outside of the subunit, while an extended beta-hairpin is found that lines the wall of the exit tunnel in the center of the 70S ribosome.</text>
</comment>
<keyword evidence="4 6" id="KW-0699">rRNA-binding</keyword>
<dbReference type="KEGG" id="mew:MSWAN_1466"/>
<dbReference type="Pfam" id="PF00237">
    <property type="entry name" value="Ribosomal_L22"/>
    <property type="match status" value="1"/>
</dbReference>
<dbReference type="PROSITE" id="PS00464">
    <property type="entry name" value="RIBOSOMAL_L22"/>
    <property type="match status" value="1"/>
</dbReference>
<evidence type="ECO:0000313" key="7">
    <source>
        <dbReference type="EMBL" id="AEG18480.1"/>
    </source>
</evidence>
<comment type="subunit">
    <text evidence="4 6">Part of the 50S ribosomal subunit.</text>
</comment>
<dbReference type="NCBIfam" id="TIGR01038">
    <property type="entry name" value="uL22_arch_euk"/>
    <property type="match status" value="1"/>
</dbReference>
<evidence type="ECO:0000256" key="1">
    <source>
        <dbReference type="ARBA" id="ARBA00009451"/>
    </source>
</evidence>
<dbReference type="InterPro" id="IPR005721">
    <property type="entry name" value="Ribosomal_uL22_euk/arc"/>
</dbReference>
<dbReference type="SUPFAM" id="SSF54843">
    <property type="entry name" value="Ribosomal protein L22"/>
    <property type="match status" value="1"/>
</dbReference>
<dbReference type="RefSeq" id="WP_013825981.1">
    <property type="nucleotide sequence ID" value="NC_015574.1"/>
</dbReference>
<dbReference type="InterPro" id="IPR036394">
    <property type="entry name" value="Ribosomal_uL22_sf"/>
</dbReference>
<dbReference type="PANTHER" id="PTHR11593">
    <property type="entry name" value="60S RIBOSOMAL PROTEIN L17"/>
    <property type="match status" value="1"/>
</dbReference>
<proteinExistence type="inferred from homology"/>
<keyword evidence="3 4" id="KW-0687">Ribonucleoprotein</keyword>
<dbReference type="EMBL" id="CP002772">
    <property type="protein sequence ID" value="AEG18480.1"/>
    <property type="molecule type" value="Genomic_DNA"/>
</dbReference>
<dbReference type="Gene3D" id="3.90.470.10">
    <property type="entry name" value="Ribosomal protein L22/L17"/>
    <property type="match status" value="1"/>
</dbReference>
<accession>F6D7L3</accession>